<dbReference type="PANTHER" id="PTHR34220">
    <property type="entry name" value="SENSOR HISTIDINE KINASE YPDA"/>
    <property type="match status" value="1"/>
</dbReference>
<dbReference type="Pfam" id="PF06580">
    <property type="entry name" value="His_kinase"/>
    <property type="match status" value="1"/>
</dbReference>
<protein>
    <submittedName>
        <fullName evidence="9">Sensor histidine kinase</fullName>
        <ecNumber evidence="9">2.7.13.3</ecNumber>
    </submittedName>
</protein>
<keyword evidence="5 9" id="KW-0418">Kinase</keyword>
<evidence type="ECO:0000313" key="10">
    <source>
        <dbReference type="Proteomes" id="UP001469365"/>
    </source>
</evidence>
<evidence type="ECO:0000256" key="3">
    <source>
        <dbReference type="ARBA" id="ARBA00022553"/>
    </source>
</evidence>
<evidence type="ECO:0000256" key="4">
    <source>
        <dbReference type="ARBA" id="ARBA00022679"/>
    </source>
</evidence>
<evidence type="ECO:0000256" key="6">
    <source>
        <dbReference type="ARBA" id="ARBA00023136"/>
    </source>
</evidence>
<dbReference type="Gene3D" id="3.30.565.10">
    <property type="entry name" value="Histidine kinase-like ATPase, C-terminal domain"/>
    <property type="match status" value="1"/>
</dbReference>
<accession>A0ABU9DR71</accession>
<gene>
    <name evidence="9" type="ORF">WMW72_21970</name>
</gene>
<dbReference type="RefSeq" id="WP_341417714.1">
    <property type="nucleotide sequence ID" value="NZ_JBBPCC010000015.1"/>
</dbReference>
<keyword evidence="2" id="KW-1003">Cell membrane</keyword>
<dbReference type="EMBL" id="JBBPCC010000015">
    <property type="protein sequence ID" value="MEK8130578.1"/>
    <property type="molecule type" value="Genomic_DNA"/>
</dbReference>
<keyword evidence="6 7" id="KW-0472">Membrane</keyword>
<name>A0ABU9DR71_9BACL</name>
<dbReference type="InterPro" id="IPR050640">
    <property type="entry name" value="Bact_2-comp_sensor_kinase"/>
</dbReference>
<dbReference type="SUPFAM" id="SSF55874">
    <property type="entry name" value="ATPase domain of HSP90 chaperone/DNA topoisomerase II/histidine kinase"/>
    <property type="match status" value="1"/>
</dbReference>
<feature type="domain" description="HAMP" evidence="8">
    <location>
        <begin position="306"/>
        <end position="357"/>
    </location>
</feature>
<keyword evidence="4 9" id="KW-0808">Transferase</keyword>
<keyword evidence="3" id="KW-0597">Phosphoprotein</keyword>
<keyword evidence="7" id="KW-1133">Transmembrane helix</keyword>
<dbReference type="Proteomes" id="UP001469365">
    <property type="component" value="Unassembled WGS sequence"/>
</dbReference>
<evidence type="ECO:0000256" key="7">
    <source>
        <dbReference type="SAM" id="Phobius"/>
    </source>
</evidence>
<dbReference type="EC" id="2.7.13.3" evidence="9"/>
<evidence type="ECO:0000256" key="5">
    <source>
        <dbReference type="ARBA" id="ARBA00022777"/>
    </source>
</evidence>
<dbReference type="PROSITE" id="PS50885">
    <property type="entry name" value="HAMP"/>
    <property type="match status" value="1"/>
</dbReference>
<evidence type="ECO:0000256" key="1">
    <source>
        <dbReference type="ARBA" id="ARBA00004651"/>
    </source>
</evidence>
<dbReference type="InterPro" id="IPR036890">
    <property type="entry name" value="HATPase_C_sf"/>
</dbReference>
<keyword evidence="7" id="KW-0812">Transmembrane</keyword>
<organism evidence="9 10">
    <name type="scientific">Paenibacillus filicis</name>
    <dbReference type="NCBI Taxonomy" id="669464"/>
    <lineage>
        <taxon>Bacteria</taxon>
        <taxon>Bacillati</taxon>
        <taxon>Bacillota</taxon>
        <taxon>Bacilli</taxon>
        <taxon>Bacillales</taxon>
        <taxon>Paenibacillaceae</taxon>
        <taxon>Paenibacillus</taxon>
    </lineage>
</organism>
<sequence length="581" mass="66269">MKHMSIRFRLMILMILLTTLPVVTVTWIATKNMRASVEKEIFSANESRMRWADQYLTELIEQVDVLFYTLQINQTLMTAAQELESPDIGVQFRSQNVVWQTLTSVFYANSRKFDQVTLYLEQLKRAYDVKFSSNESFPLSDLEDEAWSRIRRAPVNMYFKQTSSGIYAFHSINRFEDRKLLGGISARINKEVWEEVGSILRSEADSSVFLLNDEGELLSGSTTLDVTDELASYLKTLQLPDAELFAERGHNYLYFAKKVSDGPLTVIKAIPVSTINQSANATIRAGLLTGAAFALASLLLSILVSLRISRPIVSLAREMRLAHVHSFEMKTVQNRDEIGLLETGYNSMMRRIKELIEGEYQHQIEVKNAQLMALQAQINPHFMYNTLHLIGGMALGKNAPEIYKIIHVFGDLIRYSIGSDEDMVSLEEELKHTRNYLFIQEHRFVGRCTISLAVDERALESRLPKFTLQPIVENAFEHGLQRREGAWRLEIRVRRVGGRVLLMVKDEGMGMEREVLLRLRRELSEELLKKTAPAQRREGRRKGIGLHNVDARLKLSFGPSYGVRLFSTPDSGTLVVAVIPC</sequence>
<evidence type="ECO:0000256" key="2">
    <source>
        <dbReference type="ARBA" id="ARBA00022475"/>
    </source>
</evidence>
<reference evidence="9 10" key="1">
    <citation type="submission" date="2024-04" db="EMBL/GenBank/DDBJ databases">
        <title>draft genome sequnece of Paenibacillus filicis.</title>
        <authorList>
            <person name="Kim D.-U."/>
        </authorList>
    </citation>
    <scope>NUCLEOTIDE SEQUENCE [LARGE SCALE GENOMIC DNA]</scope>
    <source>
        <strain evidence="9 10">KACC14197</strain>
    </source>
</reference>
<dbReference type="InterPro" id="IPR010559">
    <property type="entry name" value="Sig_transdc_His_kin_internal"/>
</dbReference>
<keyword evidence="10" id="KW-1185">Reference proteome</keyword>
<feature type="transmembrane region" description="Helical" evidence="7">
    <location>
        <begin position="285"/>
        <end position="306"/>
    </location>
</feature>
<dbReference type="Gene3D" id="6.10.340.10">
    <property type="match status" value="1"/>
</dbReference>
<evidence type="ECO:0000259" key="8">
    <source>
        <dbReference type="PROSITE" id="PS50885"/>
    </source>
</evidence>
<dbReference type="PANTHER" id="PTHR34220:SF7">
    <property type="entry name" value="SENSOR HISTIDINE KINASE YPDA"/>
    <property type="match status" value="1"/>
</dbReference>
<dbReference type="GO" id="GO:0004673">
    <property type="term" value="F:protein histidine kinase activity"/>
    <property type="evidence" value="ECO:0007669"/>
    <property type="project" value="UniProtKB-EC"/>
</dbReference>
<dbReference type="InterPro" id="IPR003594">
    <property type="entry name" value="HATPase_dom"/>
</dbReference>
<proteinExistence type="predicted"/>
<evidence type="ECO:0000313" key="9">
    <source>
        <dbReference type="EMBL" id="MEK8130578.1"/>
    </source>
</evidence>
<dbReference type="Pfam" id="PF02518">
    <property type="entry name" value="HATPase_c"/>
    <property type="match status" value="1"/>
</dbReference>
<comment type="subcellular location">
    <subcellularLocation>
        <location evidence="1">Cell membrane</location>
        <topology evidence="1">Multi-pass membrane protein</topology>
    </subcellularLocation>
</comment>
<comment type="caution">
    <text evidence="9">The sequence shown here is derived from an EMBL/GenBank/DDBJ whole genome shotgun (WGS) entry which is preliminary data.</text>
</comment>
<dbReference type="InterPro" id="IPR003660">
    <property type="entry name" value="HAMP_dom"/>
</dbReference>